<keyword evidence="2 8" id="KW-0255">Endonuclease</keyword>
<dbReference type="EMBL" id="RAPK01000008">
    <property type="protein sequence ID" value="RKD73501.1"/>
    <property type="molecule type" value="Genomic_DNA"/>
</dbReference>
<keyword evidence="1 8" id="KW-0540">Nuclease</keyword>
<dbReference type="OrthoDB" id="9782576at2"/>
<organism evidence="9 10">
    <name type="scientific">Sinobaca qinghaiensis</name>
    <dbReference type="NCBI Taxonomy" id="342944"/>
    <lineage>
        <taxon>Bacteria</taxon>
        <taxon>Bacillati</taxon>
        <taxon>Bacillota</taxon>
        <taxon>Bacilli</taxon>
        <taxon>Bacillales</taxon>
        <taxon>Sporolactobacillaceae</taxon>
        <taxon>Sinobaca</taxon>
    </lineage>
</organism>
<evidence type="ECO:0000256" key="5">
    <source>
        <dbReference type="ARBA" id="ARBA00022801"/>
    </source>
</evidence>
<comment type="similarity">
    <text evidence="8">Belongs to the uve1/UvsE family.</text>
</comment>
<dbReference type="GO" id="GO:0009411">
    <property type="term" value="P:response to UV"/>
    <property type="evidence" value="ECO:0007669"/>
    <property type="project" value="InterPro"/>
</dbReference>
<keyword evidence="4 8" id="KW-0228">DNA excision</keyword>
<dbReference type="AlphaFoldDB" id="A0A419V4Y2"/>
<evidence type="ECO:0000313" key="9">
    <source>
        <dbReference type="EMBL" id="RKD73501.1"/>
    </source>
</evidence>
<dbReference type="Proteomes" id="UP000285120">
    <property type="component" value="Unassembled WGS sequence"/>
</dbReference>
<dbReference type="Gene3D" id="3.20.20.150">
    <property type="entry name" value="Divalent-metal-dependent TIM barrel enzymes"/>
    <property type="match status" value="1"/>
</dbReference>
<dbReference type="InterPro" id="IPR023520">
    <property type="entry name" value="UvdE_bac"/>
</dbReference>
<dbReference type="Pfam" id="PF03851">
    <property type="entry name" value="UvdE"/>
    <property type="match status" value="1"/>
</dbReference>
<dbReference type="GO" id="GO:0016787">
    <property type="term" value="F:hydrolase activity"/>
    <property type="evidence" value="ECO:0007669"/>
    <property type="project" value="UniProtKB-KW"/>
</dbReference>
<evidence type="ECO:0000256" key="1">
    <source>
        <dbReference type="ARBA" id="ARBA00022722"/>
    </source>
</evidence>
<name>A0A419V4Y2_9BACL</name>
<accession>A0A419V4Y2</accession>
<evidence type="ECO:0000256" key="2">
    <source>
        <dbReference type="ARBA" id="ARBA00022759"/>
    </source>
</evidence>
<evidence type="ECO:0000256" key="6">
    <source>
        <dbReference type="ARBA" id="ARBA00023204"/>
    </source>
</evidence>
<gene>
    <name evidence="8" type="primary">uvsE</name>
    <name evidence="9" type="ORF">ATL39_1797</name>
</gene>
<dbReference type="InterPro" id="IPR036237">
    <property type="entry name" value="Xyl_isomerase-like_sf"/>
</dbReference>
<dbReference type="RefSeq" id="WP_120192991.1">
    <property type="nucleotide sequence ID" value="NZ_RAPK01000008.1"/>
</dbReference>
<dbReference type="NCBIfam" id="TIGR00629">
    <property type="entry name" value="uvde"/>
    <property type="match status" value="1"/>
</dbReference>
<evidence type="ECO:0000256" key="8">
    <source>
        <dbReference type="HAMAP-Rule" id="MF_00606"/>
    </source>
</evidence>
<proteinExistence type="inferred from homology"/>
<evidence type="ECO:0000313" key="10">
    <source>
        <dbReference type="Proteomes" id="UP000285120"/>
    </source>
</evidence>
<dbReference type="GO" id="GO:0006290">
    <property type="term" value="P:pyrimidine dimer repair"/>
    <property type="evidence" value="ECO:0007669"/>
    <property type="project" value="UniProtKB-UniRule"/>
</dbReference>
<evidence type="ECO:0000256" key="3">
    <source>
        <dbReference type="ARBA" id="ARBA00022763"/>
    </source>
</evidence>
<keyword evidence="5 8" id="KW-0378">Hydrolase</keyword>
<protein>
    <recommendedName>
        <fullName evidence="8">UV DNA damage endonuclease</fullName>
        <shortName evidence="8">UV-endonuclease</shortName>
        <shortName evidence="8">UVED</shortName>
        <ecNumber evidence="8">3.-.-.-</ecNumber>
    </recommendedName>
</protein>
<dbReference type="GO" id="GO:0006289">
    <property type="term" value="P:nucleotide-excision repair"/>
    <property type="evidence" value="ECO:0007669"/>
    <property type="project" value="InterPro"/>
</dbReference>
<comment type="function">
    <text evidence="8">Component in a DNA repair pathway. Removal of UV-light damaged nucleotides. Recognizes pyrimidine dimers and cleave a phosphodiester bond immediately 5' to the lesion.</text>
</comment>
<evidence type="ECO:0000256" key="4">
    <source>
        <dbReference type="ARBA" id="ARBA00022769"/>
    </source>
</evidence>
<dbReference type="GO" id="GO:0004519">
    <property type="term" value="F:endonuclease activity"/>
    <property type="evidence" value="ECO:0007669"/>
    <property type="project" value="UniProtKB-UniRule"/>
</dbReference>
<reference evidence="9 10" key="1">
    <citation type="submission" date="2018-09" db="EMBL/GenBank/DDBJ databases">
        <title>Genomic Encyclopedia of Archaeal and Bacterial Type Strains, Phase II (KMG-II): from individual species to whole genera.</title>
        <authorList>
            <person name="Goeker M."/>
        </authorList>
    </citation>
    <scope>NUCLEOTIDE SEQUENCE [LARGE SCALE GENOMIC DNA]</scope>
    <source>
        <strain evidence="9 10">DSM 17008</strain>
    </source>
</reference>
<dbReference type="HAMAP" id="MF_00606">
    <property type="entry name" value="UV_endonuclease"/>
    <property type="match status" value="1"/>
</dbReference>
<comment type="function">
    <text evidence="7">Component in a DNA repair pathway. Removal of UV LIGHT damaged nucleotides. Recognizes pyrimidine dimers and cleave a phosphodiester bond immediately 5' to the lesion.</text>
</comment>
<keyword evidence="10" id="KW-1185">Reference proteome</keyword>
<keyword evidence="3 8" id="KW-0227">DNA damage</keyword>
<dbReference type="EC" id="3.-.-.-" evidence="8"/>
<dbReference type="PANTHER" id="PTHR31290:SF5">
    <property type="entry name" value="UV-DAMAGE ENDONUCLEASE"/>
    <property type="match status" value="1"/>
</dbReference>
<comment type="caution">
    <text evidence="9">The sequence shown here is derived from an EMBL/GenBank/DDBJ whole genome shotgun (WGS) entry which is preliminary data.</text>
</comment>
<dbReference type="SUPFAM" id="SSF51658">
    <property type="entry name" value="Xylose isomerase-like"/>
    <property type="match status" value="1"/>
</dbReference>
<dbReference type="InterPro" id="IPR004601">
    <property type="entry name" value="UvdE"/>
</dbReference>
<sequence>MIIRIGYVSQSLHLWEATPASTVTLSRWKAYSPAERKDKLHQAVEKNLTNTIRMLHYNAAQEIKLFRFSSALVPLATHKEAAWDYITPFTDLYKEIGALVKKHDIRPSFHPNQFTLFTSDKPEVTENAVKDMEYHYEMMKAMGIEKDTYINLHVGGAYGNKSAAVERFHENLKSLPAPIKKQMTLENDDKTYTTSEVLDICEKEDIPLMFDYHHFAANHSDDEELSSLLPRFFKTWDKTGLPPKIHASSPKTEKEFRSHADYVDSAFLEPMMKELRKLNTSVDFMVEAKAKDLAALKLTEDLSAARGIKRTAAAVLQL</sequence>
<keyword evidence="6 8" id="KW-0234">DNA repair</keyword>
<dbReference type="PANTHER" id="PTHR31290">
    <property type="entry name" value="UV-DAMAGE ENDONUCLEASE"/>
    <property type="match status" value="1"/>
</dbReference>
<evidence type="ECO:0000256" key="7">
    <source>
        <dbReference type="ARBA" id="ARBA00025029"/>
    </source>
</evidence>